<evidence type="ECO:0000259" key="8">
    <source>
        <dbReference type="Pfam" id="PF00534"/>
    </source>
</evidence>
<dbReference type="Pfam" id="PF00534">
    <property type="entry name" value="Glycos_transf_1"/>
    <property type="match status" value="1"/>
</dbReference>
<keyword evidence="4 7" id="KW-0808">Transferase</keyword>
<feature type="binding site" evidence="7">
    <location>
        <begin position="16"/>
        <end position="19"/>
    </location>
    <ligand>
        <name>UDP</name>
        <dbReference type="ChEBI" id="CHEBI:58223"/>
    </ligand>
</feature>
<dbReference type="PANTHER" id="PTHR12526:SF629">
    <property type="entry name" value="TEICHURONIC ACID BIOSYNTHESIS GLYCOSYLTRANSFERASE TUAH-RELATED"/>
    <property type="match status" value="1"/>
</dbReference>
<evidence type="ECO:0000256" key="7">
    <source>
        <dbReference type="HAMAP-Rule" id="MF_01472"/>
    </source>
</evidence>
<gene>
    <name evidence="7 10" type="primary">gtfA</name>
    <name evidence="10" type="ORF">AALA52_07215</name>
</gene>
<keyword evidence="6 7" id="KW-0472">Membrane</keyword>
<evidence type="ECO:0000256" key="6">
    <source>
        <dbReference type="ARBA" id="ARBA00023136"/>
    </source>
</evidence>
<sequence>MTIYNFNHGIGWASSGVEYAQAYRSNIFKRNKQEAQFIFTDLFLENIQPMTKNIGFDDNEIIWLYGYFTDVKISPTRFSRQDLEATFPKPADKVEEGERQMTYSFKDNNMRMTAFLDKKDKDKIYRTEIVVAGKLIQRDYYSYTKTFSEYFKPVNNQANIYQRRFFNENGSVAYDELINGKESLYIFSDRTIYSKEALIQYFVECLDLTAQDILIIDRSTGMGPQIIRASGPAKVGIVIHAEHFSESFTTEKKILWNNFYDYQFENTSVIDFFITATERQKEVIEAQFKKYDKGEITIYTLPVGSIDELKKASVRKKNSLITASRLAAEKHIDWQIKAVVEARKKIKDLTLDIYGYGGEGTALRQLIKDLGAESYICLMGQHDLTDVYKNYQTYVATSTSEGLGLTLLEAVGSGLGMIGFDVPYGNQTFIHPDQNGYLLDYDKNNRPKAVEDITQAIIAMQEKDEAELHLISQSSYAIAKKYLTEEIQKMWLKLEQEVIKQ</sequence>
<dbReference type="InterPro" id="IPR001296">
    <property type="entry name" value="Glyco_trans_1"/>
</dbReference>
<keyword evidence="11" id="KW-1185">Reference proteome</keyword>
<dbReference type="Proteomes" id="UP001565283">
    <property type="component" value="Unassembled WGS sequence"/>
</dbReference>
<feature type="binding site" evidence="7">
    <location>
        <begin position="381"/>
        <end position="382"/>
    </location>
    <ligand>
        <name>UDP</name>
        <dbReference type="ChEBI" id="CHEBI:58223"/>
    </ligand>
</feature>
<protein>
    <recommendedName>
        <fullName evidence="7">UDP-N-acetylglucosamine--peptide N-acetylglucosaminyltransferase GtfA subunit</fullName>
        <ecNumber evidence="7">2.4.1.-</ecNumber>
    </recommendedName>
    <alternativeName>
        <fullName evidence="7">Glycosyltransferase GtfA</fullName>
    </alternativeName>
</protein>
<comment type="pathway">
    <text evidence="7">Protein modification; protein glycosylation.</text>
</comment>
<evidence type="ECO:0000256" key="5">
    <source>
        <dbReference type="ARBA" id="ARBA00022741"/>
    </source>
</evidence>
<comment type="caution">
    <text evidence="7">Lacks conserved residue(s) required for the propagation of feature annotation.</text>
</comment>
<comment type="subcellular location">
    <subcellularLocation>
        <location evidence="7">Cytoplasm</location>
    </subcellularLocation>
    <subcellularLocation>
        <location evidence="7">Cell membrane</location>
        <topology evidence="7">Peripheral membrane protein</topology>
    </subcellularLocation>
    <text evidence="7">Cell membrane association requires GtfB.</text>
</comment>
<dbReference type="NCBIfam" id="TIGR02918">
    <property type="entry name" value="accessory Sec system glycosyltransferase GtfA"/>
    <property type="match status" value="1"/>
</dbReference>
<dbReference type="SUPFAM" id="SSF53756">
    <property type="entry name" value="UDP-Glycosyltransferase/glycogen phosphorylase"/>
    <property type="match status" value="1"/>
</dbReference>
<comment type="catalytic activity">
    <reaction evidence="7">
        <text>L-seryl-[protein] + UDP-N-acetyl-alpha-D-glucosamine = 3-O-[N-acetyl-alpha-D-glucosaminyl]-L-seryl-[protein] + UDP + H(+)</text>
        <dbReference type="Rhea" id="RHEA:59872"/>
        <dbReference type="Rhea" id="RHEA-COMP:9863"/>
        <dbReference type="Rhea" id="RHEA-COMP:15471"/>
        <dbReference type="ChEBI" id="CHEBI:15378"/>
        <dbReference type="ChEBI" id="CHEBI:29999"/>
        <dbReference type="ChEBI" id="CHEBI:57705"/>
        <dbReference type="ChEBI" id="CHEBI:58223"/>
        <dbReference type="ChEBI" id="CHEBI:143279"/>
    </reaction>
</comment>
<feature type="binding site" evidence="7">
    <location>
        <position position="240"/>
    </location>
    <ligand>
        <name>N-acetyl-D-glucosamine</name>
        <dbReference type="ChEBI" id="CHEBI:506227"/>
    </ligand>
</feature>
<organism evidence="10 11">
    <name type="scientific">Lactococcus ileimucosae</name>
    <dbReference type="NCBI Taxonomy" id="2941329"/>
    <lineage>
        <taxon>Bacteria</taxon>
        <taxon>Bacillati</taxon>
        <taxon>Bacillota</taxon>
        <taxon>Bacilli</taxon>
        <taxon>Lactobacillales</taxon>
        <taxon>Streptococcaceae</taxon>
        <taxon>Lactococcus</taxon>
    </lineage>
</organism>
<dbReference type="InterPro" id="IPR054396">
    <property type="entry name" value="GtfA_EBD"/>
</dbReference>
<keyword evidence="2 7" id="KW-0963">Cytoplasm</keyword>
<dbReference type="EMBL" id="JBCLSH010000026">
    <property type="protein sequence ID" value="MEY8444026.1"/>
    <property type="molecule type" value="Genomic_DNA"/>
</dbReference>
<comment type="subunit">
    <text evidence="7">Forms a heterotetramer with 2 subunits each of GtfA and GtfB. Part of the accessory SecA2/SecY2 protein translocation apparatus.</text>
</comment>
<dbReference type="Pfam" id="PF22145">
    <property type="entry name" value="GtfA_EBD"/>
    <property type="match status" value="1"/>
</dbReference>
<feature type="domain" description="Glycosyl transferase family 1" evidence="8">
    <location>
        <begin position="312"/>
        <end position="456"/>
    </location>
</feature>
<dbReference type="HAMAP" id="MF_01472">
    <property type="entry name" value="GtfA"/>
    <property type="match status" value="1"/>
</dbReference>
<comment type="similarity">
    <text evidence="7">Belongs to the glycosyltransferase group 1 family. Glycosyltransferase 4 subfamily.</text>
</comment>
<name>A0ABV4D3A1_9LACT</name>
<evidence type="ECO:0000256" key="2">
    <source>
        <dbReference type="ARBA" id="ARBA00022490"/>
    </source>
</evidence>
<feature type="domain" description="GtfA extended beta-sheet meander" evidence="9">
    <location>
        <begin position="94"/>
        <end position="189"/>
    </location>
</feature>
<evidence type="ECO:0000313" key="11">
    <source>
        <dbReference type="Proteomes" id="UP001565283"/>
    </source>
</evidence>
<keyword evidence="5 7" id="KW-0547">Nucleotide-binding</keyword>
<evidence type="ECO:0000256" key="4">
    <source>
        <dbReference type="ARBA" id="ARBA00022679"/>
    </source>
</evidence>
<dbReference type="PANTHER" id="PTHR12526">
    <property type="entry name" value="GLYCOSYLTRANSFERASE"/>
    <property type="match status" value="1"/>
</dbReference>
<proteinExistence type="inferred from homology"/>
<keyword evidence="3 7" id="KW-0328">Glycosyltransferase</keyword>
<comment type="caution">
    <text evidence="10">The sequence shown here is derived from an EMBL/GenBank/DDBJ whole genome shotgun (WGS) entry which is preliminary data.</text>
</comment>
<accession>A0ABV4D3A1</accession>
<evidence type="ECO:0000256" key="3">
    <source>
        <dbReference type="ARBA" id="ARBA00022676"/>
    </source>
</evidence>
<evidence type="ECO:0000313" key="10">
    <source>
        <dbReference type="EMBL" id="MEY8444026.1"/>
    </source>
</evidence>
<comment type="function">
    <text evidence="7">Required for polymorphic O-glycosylation of the serine-rich repeat protein in this bacteria. Catalyzes the first step in glycosylation by transferring N-acetylglucosamine from UDP-GlcNAc to serine residues in the substrate protein. Part of the accessory SecA2/SecY2 system specifically required to export serine-rich repeat cell wall proteins usually encoded upstream in the same operon.</text>
</comment>
<dbReference type="InterPro" id="IPR014267">
    <property type="entry name" value="GtfA"/>
</dbReference>
<evidence type="ECO:0000256" key="1">
    <source>
        <dbReference type="ARBA" id="ARBA00022475"/>
    </source>
</evidence>
<dbReference type="Gene3D" id="3.40.50.2000">
    <property type="entry name" value="Glycogen Phosphorylase B"/>
    <property type="match status" value="2"/>
</dbReference>
<dbReference type="RefSeq" id="WP_369948538.1">
    <property type="nucleotide sequence ID" value="NZ_JBCLSH010000026.1"/>
</dbReference>
<evidence type="ECO:0000259" key="9">
    <source>
        <dbReference type="Pfam" id="PF22145"/>
    </source>
</evidence>
<dbReference type="EC" id="2.4.1.-" evidence="7"/>
<keyword evidence="1 7" id="KW-1003">Cell membrane</keyword>
<reference evidence="10 11" key="1">
    <citation type="submission" date="2024-03" db="EMBL/GenBank/DDBJ databases">
        <title>Mouse gut bacterial collection (mGBC) of GemPharmatech.</title>
        <authorList>
            <person name="He Y."/>
            <person name="Dong L."/>
            <person name="Wu D."/>
            <person name="Gao X."/>
            <person name="Lin Z."/>
        </authorList>
    </citation>
    <scope>NUCLEOTIDE SEQUENCE [LARGE SCALE GENOMIC DNA]</scope>
    <source>
        <strain evidence="10 11">61-15</strain>
    </source>
</reference>